<dbReference type="InterPro" id="IPR000648">
    <property type="entry name" value="Oxysterol-bd"/>
</dbReference>
<gene>
    <name evidence="1" type="ORF">GTHE00462_LOCUS41122</name>
</gene>
<dbReference type="SUPFAM" id="SSF144000">
    <property type="entry name" value="Oxysterol-binding protein-like"/>
    <property type="match status" value="1"/>
</dbReference>
<protein>
    <recommendedName>
        <fullName evidence="2">Oxysterol binding protein</fullName>
    </recommendedName>
</protein>
<dbReference type="GO" id="GO:0016020">
    <property type="term" value="C:membrane"/>
    <property type="evidence" value="ECO:0007669"/>
    <property type="project" value="TreeGrafter"/>
</dbReference>
<dbReference type="PANTHER" id="PTHR10972:SF148">
    <property type="entry name" value="OXYSTEROL-BINDING PROTEIN 9"/>
    <property type="match status" value="1"/>
</dbReference>
<dbReference type="OMA" id="ECYEDCL"/>
<dbReference type="InterPro" id="IPR037239">
    <property type="entry name" value="OSBP_sf"/>
</dbReference>
<dbReference type="AlphaFoldDB" id="A0A7S4PRC0"/>
<dbReference type="GO" id="GO:0005829">
    <property type="term" value="C:cytosol"/>
    <property type="evidence" value="ECO:0007669"/>
    <property type="project" value="TreeGrafter"/>
</dbReference>
<name>A0A7S4PRC0_GUITH</name>
<sequence>MATTVMPQRNQVKDDEIVLDGVFNGEENEDEVEEALRGMCVEANPEEEENSNDYVDISDDIGIEDKHHEKLSAERSGFRKMAGKSLRGLWNSAKKLAGRSKDRMKDSDVERLLEKVMKCRHKLAHPNGGLINTDYEGIKVSRSVVAEVVKQMGRKLLSGQNLLSVTFPVRCCQPRTILECAAYQFCFCPHYLSRAAMETDPVERLKHVTACFIACIHTTSQFVKPFNPTLGETLQASFDGGVRLYLEQTSHHPPVTSWQVVGPNNSFQYIGWSTYEASFGYNKLYVKQSGIRMCQFPDGTTIEVGFTMDRYNNVYWGDVIQEVLGGYTFLDTKNSISCTIELNPCKGLPSDTFIGSINRLDAQGEIINSICNVEGSFLGFLDFNGHRYWDISSNTGRDPVFDPLEKCLPSDSRFREDRNALVNGEVERAQVEKVRIEERQRRERRLRAAAAKGGPWIPADVK</sequence>
<reference evidence="1" key="1">
    <citation type="submission" date="2021-01" db="EMBL/GenBank/DDBJ databases">
        <authorList>
            <person name="Corre E."/>
            <person name="Pelletier E."/>
            <person name="Niang G."/>
            <person name="Scheremetjew M."/>
            <person name="Finn R."/>
            <person name="Kale V."/>
            <person name="Holt S."/>
            <person name="Cochrane G."/>
            <person name="Meng A."/>
            <person name="Brown T."/>
            <person name="Cohen L."/>
        </authorList>
    </citation>
    <scope>NUCLEOTIDE SEQUENCE</scope>
    <source>
        <strain evidence="1">CCMP 2712</strain>
    </source>
</reference>
<proteinExistence type="predicted"/>
<dbReference type="PANTHER" id="PTHR10972">
    <property type="entry name" value="OXYSTEROL-BINDING PROTEIN-RELATED"/>
    <property type="match status" value="1"/>
</dbReference>
<dbReference type="EMBL" id="HBKN01052671">
    <property type="protein sequence ID" value="CAE2343536.1"/>
    <property type="molecule type" value="Transcribed_RNA"/>
</dbReference>
<dbReference type="GO" id="GO:0032934">
    <property type="term" value="F:sterol binding"/>
    <property type="evidence" value="ECO:0007669"/>
    <property type="project" value="TreeGrafter"/>
</dbReference>
<dbReference type="Gene3D" id="2.40.160.120">
    <property type="match status" value="1"/>
</dbReference>
<evidence type="ECO:0000313" key="1">
    <source>
        <dbReference type="EMBL" id="CAE2343536.1"/>
    </source>
</evidence>
<accession>A0A7S4PRC0</accession>
<dbReference type="Pfam" id="PF01237">
    <property type="entry name" value="Oxysterol_BP"/>
    <property type="match status" value="2"/>
</dbReference>
<organism evidence="1">
    <name type="scientific">Guillardia theta</name>
    <name type="common">Cryptophyte</name>
    <name type="synonym">Cryptomonas phi</name>
    <dbReference type="NCBI Taxonomy" id="55529"/>
    <lineage>
        <taxon>Eukaryota</taxon>
        <taxon>Cryptophyceae</taxon>
        <taxon>Pyrenomonadales</taxon>
        <taxon>Geminigeraceae</taxon>
        <taxon>Guillardia</taxon>
    </lineage>
</organism>
<evidence type="ECO:0008006" key="2">
    <source>
        <dbReference type="Google" id="ProtNLM"/>
    </source>
</evidence>